<keyword evidence="4" id="KW-1185">Reference proteome</keyword>
<evidence type="ECO:0000313" key="4">
    <source>
        <dbReference type="Proteomes" id="UP000198802"/>
    </source>
</evidence>
<feature type="domain" description="DUF58" evidence="2">
    <location>
        <begin position="190"/>
        <end position="299"/>
    </location>
</feature>
<sequence>MITGTGIAVAFVAAFLGIAGVALGYPELVVVAAAATLSLLVAGAWLLVTPNVTISREIHPARVVEGEPAFAQLTVTNIANRRCPPAQAQERVAGRSVGVALPALAAGGSARRTYPIPTPRRGVFEIGPLVIAHSDPLRLVHVGRALPQRSVLRVRPRVHAIPPLPTGGSPDLEGPTSDAAPRGGVAFHSLREYVRGDDPRLIHWPSTAKLRKKMVRHNVIPNDPTMLVVLDTSAAPYTGDAFEDAVRIVASLVVSGHTHGFPVVLRTTGGEQVAAGHGRESLDAALDLLAAVSPREGDPGLAGLAGMVPGEPGVALGAVTGQPAAGQLAAVTKVRPRFAMVSLVLVGEPRGRPTVSGALVVHARTSEAFAAEWTSGAGAAR</sequence>
<evidence type="ECO:0000256" key="1">
    <source>
        <dbReference type="SAM" id="Phobius"/>
    </source>
</evidence>
<accession>A0A0S4QEN1</accession>
<dbReference type="Proteomes" id="UP000198802">
    <property type="component" value="Unassembled WGS sequence"/>
</dbReference>
<proteinExistence type="predicted"/>
<evidence type="ECO:0000313" key="3">
    <source>
        <dbReference type="EMBL" id="CUU53885.1"/>
    </source>
</evidence>
<reference evidence="4" key="1">
    <citation type="submission" date="2015-11" db="EMBL/GenBank/DDBJ databases">
        <authorList>
            <person name="Varghese N."/>
        </authorList>
    </citation>
    <scope>NUCLEOTIDE SEQUENCE [LARGE SCALE GENOMIC DNA]</scope>
    <source>
        <strain evidence="4">DSM 45899</strain>
    </source>
</reference>
<dbReference type="EMBL" id="FAOZ01000001">
    <property type="protein sequence ID" value="CUU53885.1"/>
    <property type="molecule type" value="Genomic_DNA"/>
</dbReference>
<dbReference type="Pfam" id="PF01882">
    <property type="entry name" value="DUF58"/>
    <property type="match status" value="1"/>
</dbReference>
<dbReference type="PANTHER" id="PTHR34351">
    <property type="entry name" value="SLR1927 PROTEIN-RELATED"/>
    <property type="match status" value="1"/>
</dbReference>
<keyword evidence="1" id="KW-0472">Membrane</keyword>
<dbReference type="RefSeq" id="WP_091270860.1">
    <property type="nucleotide sequence ID" value="NZ_FAOZ01000001.1"/>
</dbReference>
<gene>
    <name evidence="3" type="ORF">Ga0074812_101383</name>
</gene>
<dbReference type="PANTHER" id="PTHR34351:SF1">
    <property type="entry name" value="SLR1927 PROTEIN"/>
    <property type="match status" value="1"/>
</dbReference>
<protein>
    <submittedName>
        <fullName evidence="3">Uncharacterized conserved protein, DUF58 family, contains vWF domain</fullName>
    </submittedName>
</protein>
<keyword evidence="1" id="KW-1133">Transmembrane helix</keyword>
<dbReference type="InterPro" id="IPR002881">
    <property type="entry name" value="DUF58"/>
</dbReference>
<evidence type="ECO:0000259" key="2">
    <source>
        <dbReference type="Pfam" id="PF01882"/>
    </source>
</evidence>
<feature type="transmembrane region" description="Helical" evidence="1">
    <location>
        <begin position="28"/>
        <end position="48"/>
    </location>
</feature>
<keyword evidence="1" id="KW-0812">Transmembrane</keyword>
<organism evidence="3 4">
    <name type="scientific">Parafrankia irregularis</name>
    <dbReference type="NCBI Taxonomy" id="795642"/>
    <lineage>
        <taxon>Bacteria</taxon>
        <taxon>Bacillati</taxon>
        <taxon>Actinomycetota</taxon>
        <taxon>Actinomycetes</taxon>
        <taxon>Frankiales</taxon>
        <taxon>Frankiaceae</taxon>
        <taxon>Parafrankia</taxon>
    </lineage>
</organism>
<dbReference type="AlphaFoldDB" id="A0A0S4QEN1"/>
<name>A0A0S4QEN1_9ACTN</name>
<feature type="transmembrane region" description="Helical" evidence="1">
    <location>
        <begin position="6"/>
        <end position="23"/>
    </location>
</feature>